<reference evidence="2 3" key="1">
    <citation type="submission" date="2020-08" db="EMBL/GenBank/DDBJ databases">
        <title>Genomic Encyclopedia of Type Strains, Phase IV (KMG-IV): sequencing the most valuable type-strain genomes for metagenomic binning, comparative biology and taxonomic classification.</title>
        <authorList>
            <person name="Goeker M."/>
        </authorList>
    </citation>
    <scope>NUCLEOTIDE SEQUENCE [LARGE SCALE GENOMIC DNA]</scope>
    <source>
        <strain evidence="2 3">DSM 22198</strain>
    </source>
</reference>
<keyword evidence="1" id="KW-0732">Signal</keyword>
<accession>A0A7X0EFV2</accession>
<comment type="caution">
    <text evidence="2">The sequence shown here is derived from an EMBL/GenBank/DDBJ whole genome shotgun (WGS) entry which is preliminary data.</text>
</comment>
<dbReference type="Proteomes" id="UP000539175">
    <property type="component" value="Unassembled WGS sequence"/>
</dbReference>
<feature type="non-terminal residue" evidence="2">
    <location>
        <position position="2505"/>
    </location>
</feature>
<name>A0A7X0EFV2_9PROT</name>
<evidence type="ECO:0000313" key="2">
    <source>
        <dbReference type="EMBL" id="MBB6255388.1"/>
    </source>
</evidence>
<dbReference type="EMBL" id="JACIIZ010000033">
    <property type="protein sequence ID" value="MBB6255388.1"/>
    <property type="molecule type" value="Genomic_DNA"/>
</dbReference>
<organism evidence="2 3">
    <name type="scientific">Nitrospirillum iridis</name>
    <dbReference type="NCBI Taxonomy" id="765888"/>
    <lineage>
        <taxon>Bacteria</taxon>
        <taxon>Pseudomonadati</taxon>
        <taxon>Pseudomonadota</taxon>
        <taxon>Alphaproteobacteria</taxon>
        <taxon>Rhodospirillales</taxon>
        <taxon>Azospirillaceae</taxon>
        <taxon>Nitrospirillum</taxon>
    </lineage>
</organism>
<gene>
    <name evidence="2" type="ORF">FHS74_005987</name>
</gene>
<protein>
    <recommendedName>
        <fullName evidence="4">Autotransporter domain-containing protein</fullName>
    </recommendedName>
</protein>
<feature type="signal peptide" evidence="1">
    <location>
        <begin position="1"/>
        <end position="33"/>
    </location>
</feature>
<feature type="chain" id="PRO_5030978882" description="Autotransporter domain-containing protein" evidence="1">
    <location>
        <begin position="34"/>
        <end position="2505"/>
    </location>
</feature>
<dbReference type="RefSeq" id="WP_184807896.1">
    <property type="nucleotide sequence ID" value="NZ_JACIIZ010000033.1"/>
</dbReference>
<evidence type="ECO:0008006" key="4">
    <source>
        <dbReference type="Google" id="ProtNLM"/>
    </source>
</evidence>
<keyword evidence="3" id="KW-1185">Reference proteome</keyword>
<proteinExistence type="predicted"/>
<evidence type="ECO:0000313" key="3">
    <source>
        <dbReference type="Proteomes" id="UP000539175"/>
    </source>
</evidence>
<sequence length="2505" mass="239524">MTKQTITRGNSNKKTRQAFLLGASALAIGVGLASPQTARGNTIISSSTSSAVDISTAQGTVTVNGGVTLSNTVTALRIDAAVGTLTNNGYVGVSPGYSGINNQSSIGTLINNGTIFGTALGISNNRGATLSNLVNAGTIRASSTTSAGEAIYNAGGVIGTLTNTGLIEGKFYAIHNLTDTVVGTIGLIANSGTIVGNIWNENATNLTISGGSGATIGTFTGVSGKGTIINTLSNLVLSGGNLFLNDNINLGTGTLISRGTNLTIAAGSTVTGSYYQTLSTNTLTTSGLTVTGRVTLAGGTIVPSFSSASNYIVGTAGGVIYSPTGITNLGAAFGTAVAPTGAHFSNIGASGTTLVYFNPLTDYIGGAIASLTVGSTVLNGLSTIYPTALYIASTGSLGTLTNTGTIRGDIVNLSANNLSIRGGTLTTIGTLTGYSNSIGTINNTGSNVVLVGGNLRVNDVINVGTNTLINNGANLTFGTLGTISLTGNFAQTSTLGTLSLGTNLLSISGAASIAGTVLSGFTTTVNHTAGEAITLISAAGGLSLSYGTLTGVVSASGAGINVTGTATGNDLLALVRNYYIAGTYGTVTNTGTLSSTSAVYVASTGTLGAVSNTGVIQGNIVNLSANDLTLLGGSGGTYGTFTGLSGTATGTILNSLSNVSLSGNVMLNDGVNVTGHTLVNNGGSLFLNTGINVTGNYSQTGGALLEAGGGGELIVSGAAVVSGVSYSVVGATSAYHYLQGPAGATPIIAGGVGSSYTSITYDSGITGLTLGGYTQGTSLWGTVLNDYVGDSLASIAVGNGTVLAAQAGVQTLIYISGAGTLGTLSNSGTIQGNIANNGSADLNIRGGSGTTVGTLAGFGGSIGTLTNTNSNVVLSGGNVRLADQVNVGSHLLYNSGGTLSVAQGVTVTGNYLQNNATGTLSLGTGESLIVTGSATISDGYIKVASLDALSNHVAGDTTTLVQAGGASSYSLVSSQSVPVVQSNVSGLGVTGTQVGNNLQAVVENDYFGTSTTAFTQSGTIVLGTNSQASAALYVAATATIGTLTNTGVLNGEAPNGNGIFLNSDGTLHGSIGTLSNSGTIAGRVGVANYSGVIGTIDNSGQILDSLPNSGIYNSNTITLVNNQASGTIAGAYGIANSNLLGTILNAGLVQGSVSGTTTAVGIANSGSMGTLSNSGRIVASGRAAAAGIQNSGTLNVATNASGGTIAATGTISGGTGNAVAGVQNSGTVGTLANSGLITVTGVNTITGFNVVAGVANLSGGVINLLSNASTITASGTVTDFNLSRQAAVFNAGTIGTLVNSIGGVISGRVYGLDNYAGGSIGQVVNAGTITSTSRSALFNEGTIGTLSNSGVIRGANTGLWVGGTHSTIVSLVNTGTIQGVNNQGIALNDLTTIVNLVNSGAILGGSSALDNFGTIGTLTNTGTIQGATALRLGSGGSIGTFTNSGVIAGDINNSTSNALTIGGGTGTVVGILTGASGSVGAANKGRITSTGANLVFSTGNLLLNDDITATGRTVVNTGASLNLPNAVTVTGNYAQGASGALVLSSGAVLNVTGIANITVGTVTSSGFNATSNYLAGGSNVTLVAGGAGSSYNTTVVAGGGITGLGLTGSVSGNNLLAVVGNDYVGGTQGSINNTGSLTYTGASTGAVYVAGTGSLGTLVNSGTITGSIAVEVASGGALGQVINTGTIAGDIVNLSTNVLTLTGGTIAGTFTGGTIVSTLANVALASGTLALNDAVNVGGGTLVNGGANVQLASIISVTGNYSQSTGTLAVGAAGKLVVSGAAALTGGTVVTPLSSTSNYLVSDSATTLVQGGGGSNYAGVAVTGGAVTGLAVGGTVSGTNLLLARLNDYVGGSLSGANNIGTLAAATALYVAATGSLGGFSNNGTLATLTGTVGPAVYDAGVIGTFSNTGGTLVGSGNGVAVSITSGGSLGQLINTGIIRGDLINSGSGALSITGGSGGAIGVLTGTLTNQGTITNTNADVVFASGALALNDHVNVGANTVANTGASLFLGTAYTVGTVTTYSGSIVSITGTYRQTAGTLGMVVGSGGLVVSGAASIVGGQVRASLTSTSNYLVGDSYTLVQGGAGASYSGASSQLVGVSAVAGTFATGTVGGNVDLLLGITNDYVGGTLGSLANAGTIGGNNAVVVAASGTLGTFSNTGTLSGTRGLTNLGSIGTVLNSGRILSGSTGVFGTGNFGVLANSGTISGASVGVGLAGSVGTLVNSGLLTGGQLALYSSGSIGTVVNSGTIAGNITNDSANALTIAGGTGATVGTLTGQSGMGTITSTLANVVAASGNLWLNDRVNLGSGTLVNSGASLRLTTLVSVTGSYSQSAGTLDVGSGKLLVSGAASITGGTVVATLSGTTNYLAGQVSSTTLVAGGVGSSYSGAAVAAGGVTGLEVTGTTSGTNLVVAGLNDYVGGTLGTLSNSGTISASNAVYVAATGSLGSFSNTGVLTGANAALNNLGTIGSISNGTLGTLGVMAGGVGVANAGVIGTLVSYGTVTGT</sequence>
<evidence type="ECO:0000256" key="1">
    <source>
        <dbReference type="SAM" id="SignalP"/>
    </source>
</evidence>